<evidence type="ECO:0000256" key="1">
    <source>
        <dbReference type="SAM" id="Phobius"/>
    </source>
</evidence>
<dbReference type="RefSeq" id="WP_139159796.1">
    <property type="nucleotide sequence ID" value="NZ_FMWL01000006.1"/>
</dbReference>
<keyword evidence="1" id="KW-0812">Transmembrane</keyword>
<dbReference type="EMBL" id="FMWL01000006">
    <property type="protein sequence ID" value="SCZ79072.1"/>
    <property type="molecule type" value="Genomic_DNA"/>
</dbReference>
<feature type="transmembrane region" description="Helical" evidence="1">
    <location>
        <begin position="12"/>
        <end position="30"/>
    </location>
</feature>
<feature type="transmembrane region" description="Helical" evidence="1">
    <location>
        <begin position="121"/>
        <end position="147"/>
    </location>
</feature>
<evidence type="ECO:0000313" key="2">
    <source>
        <dbReference type="EMBL" id="SCZ79072.1"/>
    </source>
</evidence>
<protein>
    <submittedName>
        <fullName evidence="2">Uncharacterized protein</fullName>
    </submittedName>
</protein>
<dbReference type="AlphaFoldDB" id="A0A1G5RYA3"/>
<gene>
    <name evidence="2" type="ORF">SAMN03080599_01580</name>
</gene>
<proteinExistence type="predicted"/>
<evidence type="ECO:0000313" key="3">
    <source>
        <dbReference type="Proteomes" id="UP000199208"/>
    </source>
</evidence>
<dbReference type="Proteomes" id="UP000199208">
    <property type="component" value="Unassembled WGS sequence"/>
</dbReference>
<feature type="transmembrane region" description="Helical" evidence="1">
    <location>
        <begin position="36"/>
        <end position="54"/>
    </location>
</feature>
<name>A0A1G5RYA3_9FIRM</name>
<dbReference type="STRING" id="1120920.SAMN03080599_01580"/>
<keyword evidence="1" id="KW-0472">Membrane</keyword>
<reference evidence="2 3" key="1">
    <citation type="submission" date="2016-10" db="EMBL/GenBank/DDBJ databases">
        <authorList>
            <person name="de Groot N.N."/>
        </authorList>
    </citation>
    <scope>NUCLEOTIDE SEQUENCE [LARGE SCALE GENOMIC DNA]</scope>
    <source>
        <strain evidence="2 3">DSM 2784</strain>
    </source>
</reference>
<keyword evidence="1" id="KW-1133">Transmembrane helix</keyword>
<organism evidence="2 3">
    <name type="scientific">Acidaminobacter hydrogenoformans DSM 2784</name>
    <dbReference type="NCBI Taxonomy" id="1120920"/>
    <lineage>
        <taxon>Bacteria</taxon>
        <taxon>Bacillati</taxon>
        <taxon>Bacillota</taxon>
        <taxon>Clostridia</taxon>
        <taxon>Peptostreptococcales</taxon>
        <taxon>Acidaminobacteraceae</taxon>
        <taxon>Acidaminobacter</taxon>
    </lineage>
</organism>
<keyword evidence="3" id="KW-1185">Reference proteome</keyword>
<sequence>MKQKSQRPARGLSLYMSILSAVAIEAFTYFEFEPTTLFFGAWTAVFAALSLWELTHEVKRSRETEEKVSSRALPAGYKPVLVIDLDKNGQYEEEEAVPVMSSQRRPLLRDRISHLRGLEECLLIVSFGILALVNLSLALGVAFFGLVL</sequence>
<accession>A0A1G5RYA3</accession>